<feature type="chain" id="PRO_5028293502" evidence="1">
    <location>
        <begin position="22"/>
        <end position="80"/>
    </location>
</feature>
<protein>
    <submittedName>
        <fullName evidence="2">Exc2 family lipoprotein</fullName>
    </submittedName>
</protein>
<organism evidence="2">
    <name type="scientific">Salmonella enterica subsp. houtenae serovar 45:g,z51:-</name>
    <dbReference type="NCBI Taxonomy" id="1967611"/>
    <lineage>
        <taxon>Bacteria</taxon>
        <taxon>Pseudomonadati</taxon>
        <taxon>Pseudomonadota</taxon>
        <taxon>Gammaproteobacteria</taxon>
        <taxon>Enterobacterales</taxon>
        <taxon>Enterobacteriaceae</taxon>
        <taxon>Salmonella</taxon>
    </lineage>
</organism>
<sequence>MKKPSVVLLPTLLSAVLLTVAFTPKTSVERYARHYVYASDDRFGPNFYTNKADTTRMMVPFFRQFGEMGVKDRAAGVSGV</sequence>
<name>A0A736RCP1_SALHO</name>
<evidence type="ECO:0000313" key="2">
    <source>
        <dbReference type="EMBL" id="HAE7767994.1"/>
    </source>
</evidence>
<proteinExistence type="predicted"/>
<keyword evidence="1" id="KW-0732">Signal</keyword>
<comment type="caution">
    <text evidence="2">The sequence shown here is derived from an EMBL/GenBank/DDBJ whole genome shotgun (WGS) entry which is preliminary data.</text>
</comment>
<evidence type="ECO:0000256" key="1">
    <source>
        <dbReference type="SAM" id="SignalP"/>
    </source>
</evidence>
<dbReference type="AlphaFoldDB" id="A0A736RCP1"/>
<dbReference type="NCBIfam" id="NF033828">
    <property type="entry name" value="entry_exc2_fam"/>
    <property type="match status" value="1"/>
</dbReference>
<feature type="signal peptide" evidence="1">
    <location>
        <begin position="1"/>
        <end position="21"/>
    </location>
</feature>
<reference evidence="2" key="2">
    <citation type="submission" date="2018-07" db="EMBL/GenBank/DDBJ databases">
        <authorList>
            <consortium name="NCBI Pathogen Detection Project"/>
        </authorList>
    </citation>
    <scope>NUCLEOTIDE SEQUENCE</scope>
    <source>
        <strain evidence="2">2584-68</strain>
    </source>
</reference>
<keyword evidence="2" id="KW-0449">Lipoprotein</keyword>
<gene>
    <name evidence="2" type="primary">exc2</name>
    <name evidence="2" type="ORF">GNB58_005155</name>
</gene>
<dbReference type="EMBL" id="DAATAH010000160">
    <property type="protein sequence ID" value="HAE7767994.1"/>
    <property type="molecule type" value="Genomic_DNA"/>
</dbReference>
<reference evidence="2" key="1">
    <citation type="journal article" date="2018" name="Genome Biol.">
        <title>SKESA: strategic k-mer extension for scrupulous assemblies.</title>
        <authorList>
            <person name="Souvorov A."/>
            <person name="Agarwala R."/>
            <person name="Lipman D.J."/>
        </authorList>
    </citation>
    <scope>NUCLEOTIDE SEQUENCE</scope>
    <source>
        <strain evidence="2">2584-68</strain>
    </source>
</reference>
<accession>A0A736RCP1</accession>